<sequence length="416" mass="45591">MSPMPPQSCDTFVVLPDKTKGGAVIFGKNSDRPSGEVQEVVYEPAADHPDGAQVQCTYIQIPQVAHTHAVILSKPAWMWGAEMGANEKGVVVGNEAVWTNALDGSDEKEERLLGMDMVRLSLERSSSASEAVDVLVALLETHGQGGPCSDTDPDLLYHNSFLVADHTEAWVLETAGQLWVAQKISEGYRNISNCLSIGSEFDKSSSNIRDVAKEKGWWDGAGDFNFTKALSSGADTRRKKCGEKLLHDLTKDGDFSLRHMLTILRDVPSEISRPVEHHHPTASSMVSVLTPPGGSAGPSCHWFTGTPDPQRSVFKPFVFTPNARISPFIKSPAIENDPAKKTPRFERAVDRSHVLYRRQQAALKAAAAETVTTLRQLEEQCIEETLNTLGSLEPGSLSELDDLFKDCVDSELKFYK</sequence>
<dbReference type="OrthoDB" id="5175656at2759"/>
<dbReference type="AlphaFoldDB" id="A0A8B7P164"/>
<dbReference type="GO" id="GO:0070004">
    <property type="term" value="F:cysteine-type exopeptidase activity"/>
    <property type="evidence" value="ECO:0007669"/>
    <property type="project" value="InterPro"/>
</dbReference>
<organism evidence="2 3">
    <name type="scientific">Hyalella azteca</name>
    <name type="common">Amphipod</name>
    <dbReference type="NCBI Taxonomy" id="294128"/>
    <lineage>
        <taxon>Eukaryota</taxon>
        <taxon>Metazoa</taxon>
        <taxon>Ecdysozoa</taxon>
        <taxon>Arthropoda</taxon>
        <taxon>Crustacea</taxon>
        <taxon>Multicrustacea</taxon>
        <taxon>Malacostraca</taxon>
        <taxon>Eumalacostraca</taxon>
        <taxon>Peracarida</taxon>
        <taxon>Amphipoda</taxon>
        <taxon>Senticaudata</taxon>
        <taxon>Talitrida</taxon>
        <taxon>Talitroidea</taxon>
        <taxon>Hyalellidae</taxon>
        <taxon>Hyalella</taxon>
    </lineage>
</organism>
<comment type="similarity">
    <text evidence="1">Belongs to the peptidase C69 family. Secernin subfamily.</text>
</comment>
<dbReference type="RefSeq" id="XP_018019758.1">
    <property type="nucleotide sequence ID" value="XM_018164269.2"/>
</dbReference>
<accession>A0A8B7P164</accession>
<evidence type="ECO:0000313" key="2">
    <source>
        <dbReference type="Proteomes" id="UP000694843"/>
    </source>
</evidence>
<dbReference type="Proteomes" id="UP000694843">
    <property type="component" value="Unplaced"/>
</dbReference>
<keyword evidence="2" id="KW-1185">Reference proteome</keyword>
<evidence type="ECO:0000313" key="3">
    <source>
        <dbReference type="RefSeq" id="XP_018019758.1"/>
    </source>
</evidence>
<dbReference type="GeneID" id="108676216"/>
<dbReference type="GO" id="GO:0006508">
    <property type="term" value="P:proteolysis"/>
    <property type="evidence" value="ECO:0007669"/>
    <property type="project" value="InterPro"/>
</dbReference>
<reference evidence="3" key="1">
    <citation type="submission" date="2025-08" db="UniProtKB">
        <authorList>
            <consortium name="RefSeq"/>
        </authorList>
    </citation>
    <scope>IDENTIFICATION</scope>
    <source>
        <tissue evidence="3">Whole organism</tissue>
    </source>
</reference>
<evidence type="ECO:0000256" key="1">
    <source>
        <dbReference type="ARBA" id="ARBA00005705"/>
    </source>
</evidence>
<gene>
    <name evidence="3" type="primary">LOC108676216</name>
</gene>
<name>A0A8B7P164_HYAAZ</name>
<dbReference type="Gene3D" id="3.60.60.10">
    <property type="entry name" value="Penicillin V Acylase, Chain A"/>
    <property type="match status" value="1"/>
</dbReference>
<dbReference type="KEGG" id="hazt:108676216"/>
<dbReference type="PANTHER" id="PTHR12994">
    <property type="entry name" value="SECERNIN"/>
    <property type="match status" value="1"/>
</dbReference>
<proteinExistence type="inferred from homology"/>
<dbReference type="OMA" id="QAQGWWG"/>
<dbReference type="InterPro" id="IPR005322">
    <property type="entry name" value="Peptidase_C69"/>
</dbReference>
<dbReference type="GO" id="GO:0016805">
    <property type="term" value="F:dipeptidase activity"/>
    <property type="evidence" value="ECO:0007669"/>
    <property type="project" value="InterPro"/>
</dbReference>
<dbReference type="PANTHER" id="PTHR12994:SF17">
    <property type="entry name" value="LD30995P"/>
    <property type="match status" value="1"/>
</dbReference>
<protein>
    <submittedName>
        <fullName evidence="3">Secernin-2 isoform X1</fullName>
    </submittedName>
</protein>
<dbReference type="Pfam" id="PF03577">
    <property type="entry name" value="Peptidase_C69"/>
    <property type="match status" value="1"/>
</dbReference>